<accession>A0A645CH24</accession>
<dbReference type="EMBL" id="VSSQ01027110">
    <property type="protein sequence ID" value="MPM76172.1"/>
    <property type="molecule type" value="Genomic_DNA"/>
</dbReference>
<comment type="caution">
    <text evidence="1">The sequence shown here is derived from an EMBL/GenBank/DDBJ whole genome shotgun (WGS) entry which is preliminary data.</text>
</comment>
<proteinExistence type="predicted"/>
<reference evidence="1" key="1">
    <citation type="submission" date="2019-08" db="EMBL/GenBank/DDBJ databases">
        <authorList>
            <person name="Kucharzyk K."/>
            <person name="Murdoch R.W."/>
            <person name="Higgins S."/>
            <person name="Loffler F."/>
        </authorList>
    </citation>
    <scope>NUCLEOTIDE SEQUENCE</scope>
</reference>
<evidence type="ECO:0000313" key="1">
    <source>
        <dbReference type="EMBL" id="MPM76172.1"/>
    </source>
</evidence>
<organism evidence="1">
    <name type="scientific">bioreactor metagenome</name>
    <dbReference type="NCBI Taxonomy" id="1076179"/>
    <lineage>
        <taxon>unclassified sequences</taxon>
        <taxon>metagenomes</taxon>
        <taxon>ecological metagenomes</taxon>
    </lineage>
</organism>
<protein>
    <submittedName>
        <fullName evidence="1">Uncharacterized protein</fullName>
    </submittedName>
</protein>
<name>A0A645CH24_9ZZZZ</name>
<gene>
    <name evidence="1" type="ORF">SDC9_123168</name>
</gene>
<dbReference type="AlphaFoldDB" id="A0A645CH24"/>
<sequence>MSDGSISDIWFGNRPHFNRRLHPCGDSSFFKRILQCQSVHGGCQHSHVIRDSPVHMGALTTPPEVPAPDYDSHLNARIHTNLDMIDHRLHHLYV</sequence>